<protein>
    <recommendedName>
        <fullName evidence="1">Kinesin-like domain-containing protein</fullName>
    </recommendedName>
</protein>
<reference evidence="2" key="1">
    <citation type="submission" date="2021-02" db="EMBL/GenBank/DDBJ databases">
        <authorList>
            <person name="Nowell W R."/>
        </authorList>
    </citation>
    <scope>NUCLEOTIDE SEQUENCE</scope>
</reference>
<dbReference type="InterPro" id="IPR022164">
    <property type="entry name" value="Kinesin-like"/>
</dbReference>
<evidence type="ECO:0000313" key="2">
    <source>
        <dbReference type="EMBL" id="CAF4336187.1"/>
    </source>
</evidence>
<name>A0A820K7U3_9BILA</name>
<evidence type="ECO:0000259" key="1">
    <source>
        <dbReference type="Pfam" id="PF12473"/>
    </source>
</evidence>
<feature type="non-terminal residue" evidence="2">
    <location>
        <position position="199"/>
    </location>
</feature>
<proteinExistence type="predicted"/>
<gene>
    <name evidence="2" type="ORF">OKA104_LOCUS48034</name>
</gene>
<evidence type="ECO:0000313" key="3">
    <source>
        <dbReference type="Proteomes" id="UP000663881"/>
    </source>
</evidence>
<dbReference type="Proteomes" id="UP000663881">
    <property type="component" value="Unassembled WGS sequence"/>
</dbReference>
<comment type="caution">
    <text evidence="2">The sequence shown here is derived from an EMBL/GenBank/DDBJ whole genome shotgun (WGS) entry which is preliminary data.</text>
</comment>
<dbReference type="EMBL" id="CAJOAY010020100">
    <property type="protein sequence ID" value="CAF4336187.1"/>
    <property type="molecule type" value="Genomic_DNA"/>
</dbReference>
<sequence>STSEIHSSHDILVWYEIFELSPNGEYVAVTVDHSDDIQCSGRFILHQGIQRRIGITLCHESSCELIWKNIHEVVIGRIRNQLDDKKKDDDDDEILSLNIISSQYIEKQHDKRIFFHFEVAWDSSLHNSLLLNRCTSNGNSVYLTISFCIEIENCSQPIIITKDLCVILYPRNNDSTSRIRSSLRNFFLSTNSIMRTSIT</sequence>
<dbReference type="Pfam" id="PF12473">
    <property type="entry name" value="DUF3694"/>
    <property type="match status" value="1"/>
</dbReference>
<accession>A0A820K7U3</accession>
<feature type="non-terminal residue" evidence="2">
    <location>
        <position position="1"/>
    </location>
</feature>
<dbReference type="AlphaFoldDB" id="A0A820K7U3"/>
<feature type="domain" description="Kinesin-like" evidence="1">
    <location>
        <begin position="25"/>
        <end position="172"/>
    </location>
</feature>
<organism evidence="2 3">
    <name type="scientific">Adineta steineri</name>
    <dbReference type="NCBI Taxonomy" id="433720"/>
    <lineage>
        <taxon>Eukaryota</taxon>
        <taxon>Metazoa</taxon>
        <taxon>Spiralia</taxon>
        <taxon>Gnathifera</taxon>
        <taxon>Rotifera</taxon>
        <taxon>Eurotatoria</taxon>
        <taxon>Bdelloidea</taxon>
        <taxon>Adinetida</taxon>
        <taxon>Adinetidae</taxon>
        <taxon>Adineta</taxon>
    </lineage>
</organism>